<evidence type="ECO:0000256" key="1">
    <source>
        <dbReference type="ARBA" id="ARBA00005417"/>
    </source>
</evidence>
<dbReference type="Gene3D" id="3.40.50.300">
    <property type="entry name" value="P-loop containing nucleotide triphosphate hydrolases"/>
    <property type="match status" value="1"/>
</dbReference>
<gene>
    <name evidence="8" type="ORF">E6C51_17220</name>
</gene>
<dbReference type="PROSITE" id="PS00211">
    <property type="entry name" value="ABC_TRANSPORTER_1"/>
    <property type="match status" value="1"/>
</dbReference>
<protein>
    <submittedName>
        <fullName evidence="8">Heme ABC transporter ATP-binding protein</fullName>
    </submittedName>
</protein>
<sequence length="270" mass="28697">MADLTAHNLHVRYGGRRVLHGVNVCAKAGQVTVIAGPNGSGKSTLIKSISGEISYSGQVCINGTDLVALKAWQMAALRAVLPQETSVAFPYSVAEVVRFGLEAGAMGRSKRTSALIDAALNRVGLTGFANRLVSALSGGERQRVQLARVLCQIWEPIGDDGPRWLVMDEPVANLDIKHQIALMDIARNYASQGGGVIAVMHDLNLSAMYADHLVLMKEGAVAIEGPPSAVLTRQSLSHVFDCPIEPNVIAPNMPFILPQSMFASSSCGLQ</sequence>
<dbReference type="GO" id="GO:0005524">
    <property type="term" value="F:ATP binding"/>
    <property type="evidence" value="ECO:0007669"/>
    <property type="project" value="UniProtKB-KW"/>
</dbReference>
<dbReference type="InterPro" id="IPR017871">
    <property type="entry name" value="ABC_transporter-like_CS"/>
</dbReference>
<organism evidence="8 9">
    <name type="scientific">Allorhizobium terrae</name>
    <dbReference type="NCBI Taxonomy" id="1848972"/>
    <lineage>
        <taxon>Bacteria</taxon>
        <taxon>Pseudomonadati</taxon>
        <taxon>Pseudomonadota</taxon>
        <taxon>Alphaproteobacteria</taxon>
        <taxon>Hyphomicrobiales</taxon>
        <taxon>Rhizobiaceae</taxon>
        <taxon>Rhizobium/Agrobacterium group</taxon>
        <taxon>Allorhizobium</taxon>
    </lineage>
</organism>
<dbReference type="RefSeq" id="WP_190236889.1">
    <property type="nucleotide sequence ID" value="NZ_SSOA01000011.1"/>
</dbReference>
<dbReference type="InterPro" id="IPR003593">
    <property type="entry name" value="AAA+_ATPase"/>
</dbReference>
<evidence type="ECO:0000256" key="6">
    <source>
        <dbReference type="ARBA" id="ARBA00037066"/>
    </source>
</evidence>
<evidence type="ECO:0000256" key="4">
    <source>
        <dbReference type="ARBA" id="ARBA00022840"/>
    </source>
</evidence>
<dbReference type="NCBIfam" id="NF010068">
    <property type="entry name" value="PRK13548.1"/>
    <property type="match status" value="1"/>
</dbReference>
<reference evidence="8 9" key="1">
    <citation type="submission" date="2019-04" db="EMBL/GenBank/DDBJ databases">
        <title>Rhizobium terrae sp. nov., isolated from a paddy soil.</title>
        <authorList>
            <person name="Lin S.-Y."/>
            <person name="Hameed A."/>
            <person name="Huang H.-I."/>
            <person name="Young C.-C."/>
        </authorList>
    </citation>
    <scope>NUCLEOTIDE SEQUENCE [LARGE SCALE GENOMIC DNA]</scope>
    <source>
        <strain evidence="8 9">CC-HIH110</strain>
    </source>
</reference>
<comment type="function">
    <text evidence="6">Part of the ABC transporter complex HmuTUV involved in hemin import. Responsible for energy coupling to the transport system.</text>
</comment>
<comment type="similarity">
    <text evidence="1">Belongs to the ABC transporter superfamily.</text>
</comment>
<evidence type="ECO:0000256" key="2">
    <source>
        <dbReference type="ARBA" id="ARBA00022448"/>
    </source>
</evidence>
<dbReference type="PANTHER" id="PTHR42794">
    <property type="entry name" value="HEMIN IMPORT ATP-BINDING PROTEIN HMUV"/>
    <property type="match status" value="1"/>
</dbReference>
<dbReference type="PROSITE" id="PS50893">
    <property type="entry name" value="ABC_TRANSPORTER_2"/>
    <property type="match status" value="1"/>
</dbReference>
<evidence type="ECO:0000259" key="7">
    <source>
        <dbReference type="PROSITE" id="PS50893"/>
    </source>
</evidence>
<dbReference type="SUPFAM" id="SSF52540">
    <property type="entry name" value="P-loop containing nucleoside triphosphate hydrolases"/>
    <property type="match status" value="1"/>
</dbReference>
<keyword evidence="5" id="KW-1278">Translocase</keyword>
<dbReference type="PANTHER" id="PTHR42794:SF1">
    <property type="entry name" value="HEMIN IMPORT ATP-BINDING PROTEIN HMUV"/>
    <property type="match status" value="1"/>
</dbReference>
<evidence type="ECO:0000256" key="5">
    <source>
        <dbReference type="ARBA" id="ARBA00022967"/>
    </source>
</evidence>
<keyword evidence="9" id="KW-1185">Reference proteome</keyword>
<keyword evidence="4 8" id="KW-0067">ATP-binding</keyword>
<name>A0A4S3ZQG8_9HYPH</name>
<proteinExistence type="inferred from homology"/>
<feature type="domain" description="ABC transporter" evidence="7">
    <location>
        <begin position="4"/>
        <end position="243"/>
    </location>
</feature>
<dbReference type="EMBL" id="SSOA01000011">
    <property type="protein sequence ID" value="THF47806.1"/>
    <property type="molecule type" value="Genomic_DNA"/>
</dbReference>
<dbReference type="Proteomes" id="UP000310754">
    <property type="component" value="Unassembled WGS sequence"/>
</dbReference>
<evidence type="ECO:0000313" key="9">
    <source>
        <dbReference type="Proteomes" id="UP000310754"/>
    </source>
</evidence>
<keyword evidence="2" id="KW-0813">Transport</keyword>
<accession>A0A4S3ZQG8</accession>
<comment type="caution">
    <text evidence="8">The sequence shown here is derived from an EMBL/GenBank/DDBJ whole genome shotgun (WGS) entry which is preliminary data.</text>
</comment>
<dbReference type="Pfam" id="PF00005">
    <property type="entry name" value="ABC_tran"/>
    <property type="match status" value="1"/>
</dbReference>
<evidence type="ECO:0000256" key="3">
    <source>
        <dbReference type="ARBA" id="ARBA00022741"/>
    </source>
</evidence>
<evidence type="ECO:0000313" key="8">
    <source>
        <dbReference type="EMBL" id="THF47806.1"/>
    </source>
</evidence>
<keyword evidence="3" id="KW-0547">Nucleotide-binding</keyword>
<dbReference type="InterPro" id="IPR003439">
    <property type="entry name" value="ABC_transporter-like_ATP-bd"/>
</dbReference>
<dbReference type="GO" id="GO:0016887">
    <property type="term" value="F:ATP hydrolysis activity"/>
    <property type="evidence" value="ECO:0007669"/>
    <property type="project" value="InterPro"/>
</dbReference>
<dbReference type="CDD" id="cd03214">
    <property type="entry name" value="ABC_Iron-Siderophores_B12_Hemin"/>
    <property type="match status" value="1"/>
</dbReference>
<dbReference type="SMART" id="SM00382">
    <property type="entry name" value="AAA"/>
    <property type="match status" value="1"/>
</dbReference>
<dbReference type="InterPro" id="IPR027417">
    <property type="entry name" value="P-loop_NTPase"/>
</dbReference>
<dbReference type="AlphaFoldDB" id="A0A4S3ZQG8"/>